<proteinExistence type="predicted"/>
<sequence>MNVSSVTEMVISGDMAANNAAGAAALTGTVPMVPTSDDAAFSSMLNGAGMAYLGSVAEHVGQRAAYAGGQSLASISYVVNDLLSAVNVSSII</sequence>
<evidence type="ECO:0000313" key="1">
    <source>
        <dbReference type="EMBL" id="ORV57821.1"/>
    </source>
</evidence>
<dbReference type="Proteomes" id="UP000194000">
    <property type="component" value="Unassembled WGS sequence"/>
</dbReference>
<reference evidence="1 2" key="1">
    <citation type="submission" date="2016-01" db="EMBL/GenBank/DDBJ databases">
        <title>The new phylogeny of the genus Mycobacterium.</title>
        <authorList>
            <person name="Tarcisio F."/>
            <person name="Conor M."/>
            <person name="Antonella G."/>
            <person name="Elisabetta G."/>
            <person name="Giulia F.S."/>
            <person name="Sara T."/>
            <person name="Anna F."/>
            <person name="Clotilde B."/>
            <person name="Roberto B."/>
            <person name="Veronica D.S."/>
            <person name="Fabio R."/>
            <person name="Monica P."/>
            <person name="Olivier J."/>
            <person name="Enrico T."/>
            <person name="Nicola S."/>
        </authorList>
    </citation>
    <scope>NUCLEOTIDE SEQUENCE [LARGE SCALE GENOMIC DNA]</scope>
    <source>
        <strain evidence="1 2">DSM 45731</strain>
    </source>
</reference>
<evidence type="ECO:0000313" key="2">
    <source>
        <dbReference type="Proteomes" id="UP000194000"/>
    </source>
</evidence>
<name>A0A1X1UM15_9MYCO</name>
<dbReference type="AlphaFoldDB" id="A0A1X1UM15"/>
<dbReference type="STRING" id="1260918.AWC06_20980"/>
<keyword evidence="2" id="KW-1185">Reference proteome</keyword>
<accession>A0A1X1UM15</accession>
<comment type="caution">
    <text evidence="1">The sequence shown here is derived from an EMBL/GenBank/DDBJ whole genome shotgun (WGS) entry which is preliminary data.</text>
</comment>
<dbReference type="EMBL" id="LQOW01000028">
    <property type="protein sequence ID" value="ORV57821.1"/>
    <property type="molecule type" value="Genomic_DNA"/>
</dbReference>
<gene>
    <name evidence="1" type="ORF">AWC06_20980</name>
</gene>
<organism evidence="1 2">
    <name type="scientific">Mycobacterium fragae</name>
    <dbReference type="NCBI Taxonomy" id="1260918"/>
    <lineage>
        <taxon>Bacteria</taxon>
        <taxon>Bacillati</taxon>
        <taxon>Actinomycetota</taxon>
        <taxon>Actinomycetes</taxon>
        <taxon>Mycobacteriales</taxon>
        <taxon>Mycobacteriaceae</taxon>
        <taxon>Mycobacterium</taxon>
    </lineage>
</organism>
<protein>
    <recommendedName>
        <fullName evidence="3">PE domain-containing protein</fullName>
    </recommendedName>
</protein>
<evidence type="ECO:0008006" key="3">
    <source>
        <dbReference type="Google" id="ProtNLM"/>
    </source>
</evidence>